<comment type="caution">
    <text evidence="3">The sequence shown here is derived from an EMBL/GenBank/DDBJ whole genome shotgun (WGS) entry which is preliminary data.</text>
</comment>
<sequence length="235" mass="24581">MLSGPPSLRTAVSQTAVFIVVACRRLTGVTRSAVWVMWRVLRRFAHSFRSLCVTVYDRVGAFLSGPVRQFVVGPFRVALLGQHRDVSLLVTLLSPVLALGTAWLVGSTVGYHTLTAWVRGTWFGTDPSLAIFLAIGGLLVIGAISAAVNSGLLPTSVLVSAPVFGAGVTRYGTTVTYSWGSDVVSLPEAVGVASLLAVGFGIPIALCGFVLGRALCYVISVYGGRSGPPSTVENA</sequence>
<dbReference type="InterPro" id="IPR058384">
    <property type="entry name" value="DUF8071"/>
</dbReference>
<feature type="transmembrane region" description="Helical" evidence="1">
    <location>
        <begin position="155"/>
        <end position="172"/>
    </location>
</feature>
<keyword evidence="1" id="KW-1133">Transmembrane helix</keyword>
<feature type="transmembrane region" description="Helical" evidence="1">
    <location>
        <begin position="192"/>
        <end position="216"/>
    </location>
</feature>
<dbReference type="AlphaFoldDB" id="A0A7J9SLD3"/>
<evidence type="ECO:0000313" key="3">
    <source>
        <dbReference type="EMBL" id="MBB6647735.1"/>
    </source>
</evidence>
<evidence type="ECO:0000256" key="1">
    <source>
        <dbReference type="SAM" id="Phobius"/>
    </source>
</evidence>
<feature type="transmembrane region" description="Helical" evidence="1">
    <location>
        <begin position="129"/>
        <end position="148"/>
    </location>
</feature>
<reference evidence="3 4" key="1">
    <citation type="submission" date="2020-08" db="EMBL/GenBank/DDBJ databases">
        <authorList>
            <person name="Seo M.-J."/>
        </authorList>
    </citation>
    <scope>NUCLEOTIDE SEQUENCE [LARGE SCALE GENOMIC DNA]</scope>
    <source>
        <strain evidence="3 4">MBLA0160</strain>
    </source>
</reference>
<evidence type="ECO:0000259" key="2">
    <source>
        <dbReference type="Pfam" id="PF26268"/>
    </source>
</evidence>
<proteinExistence type="predicted"/>
<keyword evidence="1" id="KW-0812">Transmembrane</keyword>
<dbReference type="EMBL" id="JACKXD010000006">
    <property type="protein sequence ID" value="MBB6647735.1"/>
    <property type="molecule type" value="Genomic_DNA"/>
</dbReference>
<dbReference type="Pfam" id="PF26268">
    <property type="entry name" value="DUF8071"/>
    <property type="match status" value="1"/>
</dbReference>
<evidence type="ECO:0000313" key="4">
    <source>
        <dbReference type="Proteomes" id="UP000546257"/>
    </source>
</evidence>
<keyword evidence="4" id="KW-1185">Reference proteome</keyword>
<keyword evidence="1" id="KW-0472">Membrane</keyword>
<feature type="transmembrane region" description="Helical" evidence="1">
    <location>
        <begin position="86"/>
        <end position="109"/>
    </location>
</feature>
<gene>
    <name evidence="3" type="ORF">H5V44_15835</name>
</gene>
<accession>A0A7J9SLD3</accession>
<dbReference type="Proteomes" id="UP000546257">
    <property type="component" value="Unassembled WGS sequence"/>
</dbReference>
<protein>
    <recommendedName>
        <fullName evidence="2">DUF8071 domain-containing protein</fullName>
    </recommendedName>
</protein>
<name>A0A7J9SLD3_9EURY</name>
<feature type="domain" description="DUF8071" evidence="2">
    <location>
        <begin position="80"/>
        <end position="222"/>
    </location>
</feature>
<organism evidence="3 4">
    <name type="scientific">Halobellus ruber</name>
    <dbReference type="NCBI Taxonomy" id="2761102"/>
    <lineage>
        <taxon>Archaea</taxon>
        <taxon>Methanobacteriati</taxon>
        <taxon>Methanobacteriota</taxon>
        <taxon>Stenosarchaea group</taxon>
        <taxon>Halobacteria</taxon>
        <taxon>Halobacteriales</taxon>
        <taxon>Haloferacaceae</taxon>
        <taxon>Halobellus</taxon>
    </lineage>
</organism>